<protein>
    <submittedName>
        <fullName evidence="1">Uncharacterized protein</fullName>
    </submittedName>
</protein>
<proteinExistence type="predicted"/>
<organism evidence="1 2">
    <name type="scientific">Delftia phage PhiW-14</name>
    <name type="common">Deftia acidovorans bacteriophage phiW-14</name>
    <dbReference type="NCBI Taxonomy" id="665032"/>
    <lineage>
        <taxon>Viruses</taxon>
        <taxon>Duplodnaviria</taxon>
        <taxon>Heunggongvirae</taxon>
        <taxon>Uroviricota</taxon>
        <taxon>Caudoviricetes</taxon>
        <taxon>Ionavirus</taxon>
        <taxon>Ionavirus W14</taxon>
    </lineage>
</organism>
<reference evidence="2" key="1">
    <citation type="submission" date="2009-07" db="EMBL/GenBank/DDBJ databases">
        <authorList>
            <person name="Kropinski A.M."/>
            <person name="Villegas A."/>
            <person name="Lingohr E.J."/>
        </authorList>
    </citation>
    <scope>NUCLEOTIDE SEQUENCE [LARGE SCALE GENOMIC DNA]</scope>
</reference>
<dbReference type="KEGG" id="vg:8684122"/>
<dbReference type="EMBL" id="GQ357915">
    <property type="protein sequence ID" value="ACV50196.1"/>
    <property type="molecule type" value="Genomic_DNA"/>
</dbReference>
<dbReference type="Proteomes" id="UP000008986">
    <property type="component" value="Segment"/>
</dbReference>
<dbReference type="GeneID" id="8684122"/>
<keyword evidence="2" id="KW-1185">Reference proteome</keyword>
<organismHost>
    <name type="scientific">Delftia acidovorans</name>
    <name type="common">Pseudomonas acidovorans</name>
    <name type="synonym">Comamonas acidovorans</name>
    <dbReference type="NCBI Taxonomy" id="80866"/>
</organismHost>
<accession>C9DGE5</accession>
<name>C9DGE5_BPW14</name>
<evidence type="ECO:0000313" key="2">
    <source>
        <dbReference type="Proteomes" id="UP000008986"/>
    </source>
</evidence>
<evidence type="ECO:0000313" key="1">
    <source>
        <dbReference type="EMBL" id="ACV50196.1"/>
    </source>
</evidence>
<sequence>MSKPFNPFRAALPFLNVPTELEIPDNLVDESRKSIYVCHAVVAVHRSGVNAKERRACMFAGEYIRSLLGKHYTVRQWLLEHCPEFKAMGEDQWQIRIDLVQAYRHRWLTHMADQFDEGLIILKD</sequence>
<gene>
    <name evidence="1" type="primary">174</name>
</gene>
<dbReference type="RefSeq" id="YP_003359028.1">
    <property type="nucleotide sequence ID" value="NC_013697.1"/>
</dbReference>